<dbReference type="EMBL" id="RWGY01000039">
    <property type="protein sequence ID" value="TVU10991.1"/>
    <property type="molecule type" value="Genomic_DNA"/>
</dbReference>
<feature type="compositionally biased region" description="Basic and acidic residues" evidence="1">
    <location>
        <begin position="46"/>
        <end position="68"/>
    </location>
</feature>
<organism evidence="2 3">
    <name type="scientific">Eragrostis curvula</name>
    <name type="common">weeping love grass</name>
    <dbReference type="NCBI Taxonomy" id="38414"/>
    <lineage>
        <taxon>Eukaryota</taxon>
        <taxon>Viridiplantae</taxon>
        <taxon>Streptophyta</taxon>
        <taxon>Embryophyta</taxon>
        <taxon>Tracheophyta</taxon>
        <taxon>Spermatophyta</taxon>
        <taxon>Magnoliopsida</taxon>
        <taxon>Liliopsida</taxon>
        <taxon>Poales</taxon>
        <taxon>Poaceae</taxon>
        <taxon>PACMAD clade</taxon>
        <taxon>Chloridoideae</taxon>
        <taxon>Eragrostideae</taxon>
        <taxon>Eragrostidinae</taxon>
        <taxon>Eragrostis</taxon>
    </lineage>
</organism>
<keyword evidence="3" id="KW-1185">Reference proteome</keyword>
<accession>A0A5J9TJZ4</accession>
<evidence type="ECO:0000256" key="1">
    <source>
        <dbReference type="SAM" id="MobiDB-lite"/>
    </source>
</evidence>
<feature type="non-terminal residue" evidence="2">
    <location>
        <position position="1"/>
    </location>
</feature>
<comment type="caution">
    <text evidence="2">The sequence shown here is derived from an EMBL/GenBank/DDBJ whole genome shotgun (WGS) entry which is preliminary data.</text>
</comment>
<gene>
    <name evidence="2" type="ORF">EJB05_44549</name>
</gene>
<protein>
    <submittedName>
        <fullName evidence="2">Uncharacterized protein</fullName>
    </submittedName>
</protein>
<name>A0A5J9TJZ4_9POAL</name>
<dbReference type="AlphaFoldDB" id="A0A5J9TJZ4"/>
<reference evidence="2 3" key="1">
    <citation type="journal article" date="2019" name="Sci. Rep.">
        <title>A high-quality genome of Eragrostis curvula grass provides insights into Poaceae evolution and supports new strategies to enhance forage quality.</title>
        <authorList>
            <person name="Carballo J."/>
            <person name="Santos B.A.C.M."/>
            <person name="Zappacosta D."/>
            <person name="Garbus I."/>
            <person name="Selva J.P."/>
            <person name="Gallo C.A."/>
            <person name="Diaz A."/>
            <person name="Albertini E."/>
            <person name="Caccamo M."/>
            <person name="Echenique V."/>
        </authorList>
    </citation>
    <scope>NUCLEOTIDE SEQUENCE [LARGE SCALE GENOMIC DNA]</scope>
    <source>
        <strain evidence="3">cv. Victoria</strain>
        <tissue evidence="2">Leaf</tissue>
    </source>
</reference>
<evidence type="ECO:0000313" key="2">
    <source>
        <dbReference type="EMBL" id="TVU10991.1"/>
    </source>
</evidence>
<proteinExistence type="predicted"/>
<sequence>MGAGAAAYEARVGIEAACTTGRRARGRAPPPRSPWRSGPVPAPLLPHDKSSRSSMARDRDGSMDRDRGGGACQAQPRARWGEVEGNGPTRMRAGRGSLVARPGCASRLAGDWNHGDDDEIAGGELGGVGGSATPVDMSLMGSNTIHSPKAKLRWRNTETNFGCQFVSTITDDSLLIGCLDDGQRRGSLDLMKVAVEGDGPRLRTC</sequence>
<feature type="region of interest" description="Disordered" evidence="1">
    <location>
        <begin position="17"/>
        <end position="95"/>
    </location>
</feature>
<evidence type="ECO:0000313" key="3">
    <source>
        <dbReference type="Proteomes" id="UP000324897"/>
    </source>
</evidence>
<dbReference type="Gramene" id="TVU10991">
    <property type="protein sequence ID" value="TVU10991"/>
    <property type="gene ID" value="EJB05_44549"/>
</dbReference>
<dbReference type="Proteomes" id="UP000324897">
    <property type="component" value="Chromosome 3"/>
</dbReference>